<sequence>MDAVTTHEKSTLKNSDIWQITPQRLVIISCYTHGPWGRNVVITATPTP</sequence>
<evidence type="ECO:0000313" key="2">
    <source>
        <dbReference type="Proteomes" id="UP001595797"/>
    </source>
</evidence>
<name>A0ABV9TGH6_9MICC</name>
<evidence type="ECO:0000313" key="1">
    <source>
        <dbReference type="EMBL" id="MFC4902490.1"/>
    </source>
</evidence>
<evidence type="ECO:0008006" key="3">
    <source>
        <dbReference type="Google" id="ProtNLM"/>
    </source>
</evidence>
<gene>
    <name evidence="1" type="ORF">ACFPCS_02785</name>
</gene>
<dbReference type="EMBL" id="JBHSIW010000004">
    <property type="protein sequence ID" value="MFC4902490.1"/>
    <property type="molecule type" value="Genomic_DNA"/>
</dbReference>
<dbReference type="Proteomes" id="UP001595797">
    <property type="component" value="Unassembled WGS sequence"/>
</dbReference>
<organism evidence="1 2">
    <name type="scientific">Kocuria oceani</name>
    <dbReference type="NCBI Taxonomy" id="988827"/>
    <lineage>
        <taxon>Bacteria</taxon>
        <taxon>Bacillati</taxon>
        <taxon>Actinomycetota</taxon>
        <taxon>Actinomycetes</taxon>
        <taxon>Micrococcales</taxon>
        <taxon>Micrococcaceae</taxon>
        <taxon>Kocuria</taxon>
    </lineage>
</organism>
<protein>
    <recommendedName>
        <fullName evidence="3">Sortase</fullName>
    </recommendedName>
</protein>
<proteinExistence type="predicted"/>
<keyword evidence="2" id="KW-1185">Reference proteome</keyword>
<accession>A0ABV9TGH6</accession>
<reference evidence="2" key="1">
    <citation type="journal article" date="2019" name="Int. J. Syst. Evol. Microbiol.">
        <title>The Global Catalogue of Microorganisms (GCM) 10K type strain sequencing project: providing services to taxonomists for standard genome sequencing and annotation.</title>
        <authorList>
            <consortium name="The Broad Institute Genomics Platform"/>
            <consortium name="The Broad Institute Genome Sequencing Center for Infectious Disease"/>
            <person name="Wu L."/>
            <person name="Ma J."/>
        </authorList>
    </citation>
    <scope>NUCLEOTIDE SEQUENCE [LARGE SCALE GENOMIC DNA]</scope>
    <source>
        <strain evidence="2">CGMCC 4.6946</strain>
    </source>
</reference>
<dbReference type="RefSeq" id="WP_277552421.1">
    <property type="nucleotide sequence ID" value="NZ_JARAMH010000027.1"/>
</dbReference>
<comment type="caution">
    <text evidence="1">The sequence shown here is derived from an EMBL/GenBank/DDBJ whole genome shotgun (WGS) entry which is preliminary data.</text>
</comment>